<proteinExistence type="predicted"/>
<dbReference type="InterPro" id="IPR002686">
    <property type="entry name" value="Transposase_17"/>
</dbReference>
<evidence type="ECO:0000313" key="2">
    <source>
        <dbReference type="EMBL" id="MBM6773968.1"/>
    </source>
</evidence>
<dbReference type="SUPFAM" id="SSF143422">
    <property type="entry name" value="Transposase IS200-like"/>
    <property type="match status" value="1"/>
</dbReference>
<name>A0ABS2EZG2_9ACTN</name>
<organism evidence="2 3">
    <name type="scientific">Olsenella profusa</name>
    <dbReference type="NCBI Taxonomy" id="138595"/>
    <lineage>
        <taxon>Bacteria</taxon>
        <taxon>Bacillati</taxon>
        <taxon>Actinomycetota</taxon>
        <taxon>Coriobacteriia</taxon>
        <taxon>Coriobacteriales</taxon>
        <taxon>Atopobiaceae</taxon>
        <taxon>Olsenella</taxon>
    </lineage>
</organism>
<gene>
    <name evidence="2" type="ORF">H9X80_00100</name>
</gene>
<dbReference type="Pfam" id="PF01797">
    <property type="entry name" value="Y1_Tnp"/>
    <property type="match status" value="1"/>
</dbReference>
<sequence>MVRVARQVSGSGYYHVVLRGSGRQVIFEDDADRRAFLLAAQRCLVGAGVAVVAWCLMDNHAHLIVRDDADCLSGAVHRLATTYARRYNVRTGHVGHVFQERFRSSPIEDEAYLLEAVRYVHNNPEKAGVCRAEEYPWSSYPDYRGRPHEELAVERDVVLGLLGGEEGFAEFCRASAGPYRPPSGARLDDGEALEAARRVLGEVTLAEVQTLPPARRNALLRALRDEGLSVRQVERLTGVGRNIVARA</sequence>
<dbReference type="EMBL" id="JACSNQ010000001">
    <property type="protein sequence ID" value="MBM6773968.1"/>
    <property type="molecule type" value="Genomic_DNA"/>
</dbReference>
<dbReference type="SMART" id="SM01321">
    <property type="entry name" value="Y1_Tnp"/>
    <property type="match status" value="1"/>
</dbReference>
<dbReference type="Proteomes" id="UP000712527">
    <property type="component" value="Unassembled WGS sequence"/>
</dbReference>
<accession>A0ABS2EZG2</accession>
<reference evidence="2 3" key="1">
    <citation type="journal article" date="2021" name="Sci. Rep.">
        <title>The distribution of antibiotic resistance genes in chicken gut microbiota commensals.</title>
        <authorList>
            <person name="Juricova H."/>
            <person name="Matiasovicova J."/>
            <person name="Kubasova T."/>
            <person name="Cejkova D."/>
            <person name="Rychlik I."/>
        </authorList>
    </citation>
    <scope>NUCLEOTIDE SEQUENCE [LARGE SCALE GENOMIC DNA]</scope>
    <source>
        <strain evidence="2 3">An794</strain>
    </source>
</reference>
<comment type="caution">
    <text evidence="2">The sequence shown here is derived from an EMBL/GenBank/DDBJ whole genome shotgun (WGS) entry which is preliminary data.</text>
</comment>
<dbReference type="PANTHER" id="PTHR34322:SF2">
    <property type="entry name" value="TRANSPOSASE IS200-LIKE DOMAIN-CONTAINING PROTEIN"/>
    <property type="match status" value="1"/>
</dbReference>
<feature type="domain" description="Transposase IS200-like" evidence="1">
    <location>
        <begin position="9"/>
        <end position="123"/>
    </location>
</feature>
<evidence type="ECO:0000313" key="3">
    <source>
        <dbReference type="Proteomes" id="UP000712527"/>
    </source>
</evidence>
<keyword evidence="3" id="KW-1185">Reference proteome</keyword>
<dbReference type="Gene3D" id="3.30.70.1290">
    <property type="entry name" value="Transposase IS200-like"/>
    <property type="match status" value="1"/>
</dbReference>
<protein>
    <submittedName>
        <fullName evidence="2">Transposase</fullName>
    </submittedName>
</protein>
<dbReference type="InterPro" id="IPR036515">
    <property type="entry name" value="Transposase_17_sf"/>
</dbReference>
<dbReference type="PANTHER" id="PTHR34322">
    <property type="entry name" value="TRANSPOSASE, Y1_TNP DOMAIN-CONTAINING"/>
    <property type="match status" value="1"/>
</dbReference>
<dbReference type="RefSeq" id="WP_204792321.1">
    <property type="nucleotide sequence ID" value="NZ_JACSNQ010000001.1"/>
</dbReference>
<evidence type="ECO:0000259" key="1">
    <source>
        <dbReference type="SMART" id="SM01321"/>
    </source>
</evidence>